<dbReference type="EMBL" id="CACSLK010027624">
    <property type="protein sequence ID" value="CAA0826819.1"/>
    <property type="molecule type" value="Genomic_DNA"/>
</dbReference>
<sequence>MCETLVELWITAYVVLPAAGDVCLSALKRLHLEGAESLPRLISGCPVLEELNIVNFHTAQNLEICSPTLLRLDLNIQPDDHGFGENNYFWVKLLTPALRFLHMIEFVFDNISTGTLGLLAVANVSLACESRIKLEFVSKLCNVGSLNLYAGGMEVRV</sequence>
<name>A0A9N7RDA6_STRHE</name>
<dbReference type="PANTHER" id="PTHR31900">
    <property type="entry name" value="F-BOX/RNI SUPERFAMILY PROTEIN-RELATED"/>
    <property type="match status" value="1"/>
</dbReference>
<comment type="caution">
    <text evidence="1">The sequence shown here is derived from an EMBL/GenBank/DDBJ whole genome shotgun (WGS) entry which is preliminary data.</text>
</comment>
<protein>
    <submittedName>
        <fullName evidence="1">F-box/FBD/LRR-repeat protein</fullName>
    </submittedName>
</protein>
<dbReference type="AlphaFoldDB" id="A0A9N7RDA6"/>
<reference evidence="1" key="1">
    <citation type="submission" date="2019-12" db="EMBL/GenBank/DDBJ databases">
        <authorList>
            <person name="Scholes J."/>
        </authorList>
    </citation>
    <scope>NUCLEOTIDE SEQUENCE</scope>
</reference>
<organism evidence="1 2">
    <name type="scientific">Striga hermonthica</name>
    <name type="common">Purple witchweed</name>
    <name type="synonym">Buchnera hermonthica</name>
    <dbReference type="NCBI Taxonomy" id="68872"/>
    <lineage>
        <taxon>Eukaryota</taxon>
        <taxon>Viridiplantae</taxon>
        <taxon>Streptophyta</taxon>
        <taxon>Embryophyta</taxon>
        <taxon>Tracheophyta</taxon>
        <taxon>Spermatophyta</taxon>
        <taxon>Magnoliopsida</taxon>
        <taxon>eudicotyledons</taxon>
        <taxon>Gunneridae</taxon>
        <taxon>Pentapetalae</taxon>
        <taxon>asterids</taxon>
        <taxon>lamiids</taxon>
        <taxon>Lamiales</taxon>
        <taxon>Orobanchaceae</taxon>
        <taxon>Buchnereae</taxon>
        <taxon>Striga</taxon>
    </lineage>
</organism>
<dbReference type="Proteomes" id="UP001153555">
    <property type="component" value="Unassembled WGS sequence"/>
</dbReference>
<keyword evidence="2" id="KW-1185">Reference proteome</keyword>
<dbReference type="PANTHER" id="PTHR31900:SF34">
    <property type="entry name" value="EMB|CAB62440.1-RELATED"/>
    <property type="match status" value="1"/>
</dbReference>
<evidence type="ECO:0000313" key="1">
    <source>
        <dbReference type="EMBL" id="CAA0826819.1"/>
    </source>
</evidence>
<dbReference type="OrthoDB" id="612216at2759"/>
<proteinExistence type="predicted"/>
<gene>
    <name evidence="1" type="ORF">SHERM_02013</name>
</gene>
<evidence type="ECO:0000313" key="2">
    <source>
        <dbReference type="Proteomes" id="UP001153555"/>
    </source>
</evidence>
<dbReference type="InterPro" id="IPR050232">
    <property type="entry name" value="FBL13/AtMIF1-like"/>
</dbReference>
<accession>A0A9N7RDA6</accession>